<dbReference type="Pfam" id="PF00211">
    <property type="entry name" value="Guanylate_cyc"/>
    <property type="match status" value="1"/>
</dbReference>
<dbReference type="InterPro" id="IPR000719">
    <property type="entry name" value="Prot_kinase_dom"/>
</dbReference>
<feature type="coiled-coil region" evidence="13">
    <location>
        <begin position="659"/>
        <end position="686"/>
    </location>
</feature>
<evidence type="ECO:0000256" key="12">
    <source>
        <dbReference type="ARBA" id="ARBA00023293"/>
    </source>
</evidence>
<keyword evidence="11" id="KW-0456">Lyase</keyword>
<dbReference type="InterPro" id="IPR001054">
    <property type="entry name" value="A/G_cyclase"/>
</dbReference>
<evidence type="ECO:0000256" key="5">
    <source>
        <dbReference type="ARBA" id="ARBA00022741"/>
    </source>
</evidence>
<evidence type="ECO:0000259" key="16">
    <source>
        <dbReference type="PROSITE" id="PS50011"/>
    </source>
</evidence>
<dbReference type="EMBL" id="BTSY01000006">
    <property type="protein sequence ID" value="GMT34541.1"/>
    <property type="molecule type" value="Genomic_DNA"/>
</dbReference>
<dbReference type="GO" id="GO:0005524">
    <property type="term" value="F:ATP binding"/>
    <property type="evidence" value="ECO:0007669"/>
    <property type="project" value="InterPro"/>
</dbReference>
<dbReference type="PANTHER" id="PTHR11920:SF485">
    <property type="entry name" value="RECEPTOR-TYPE GUANYLATE CYCLASE DAF-11"/>
    <property type="match status" value="1"/>
</dbReference>
<evidence type="ECO:0000313" key="19">
    <source>
        <dbReference type="Proteomes" id="UP001432322"/>
    </source>
</evidence>
<feature type="region of interest" description="Disordered" evidence="14">
    <location>
        <begin position="914"/>
        <end position="937"/>
    </location>
</feature>
<dbReference type="Gene3D" id="3.30.70.1230">
    <property type="entry name" value="Nucleotide cyclase"/>
    <property type="match status" value="1"/>
</dbReference>
<feature type="transmembrane region" description="Helical" evidence="15">
    <location>
        <begin position="258"/>
        <end position="278"/>
    </location>
</feature>
<evidence type="ECO:0000256" key="15">
    <source>
        <dbReference type="SAM" id="Phobius"/>
    </source>
</evidence>
<keyword evidence="4 15" id="KW-0812">Transmembrane</keyword>
<proteinExistence type="predicted"/>
<dbReference type="InterPro" id="IPR001245">
    <property type="entry name" value="Ser-Thr/Tyr_kinase_cat_dom"/>
</dbReference>
<feature type="non-terminal residue" evidence="18">
    <location>
        <position position="1"/>
    </location>
</feature>
<feature type="compositionally biased region" description="Basic and acidic residues" evidence="14">
    <location>
        <begin position="914"/>
        <end position="927"/>
    </location>
</feature>
<keyword evidence="10" id="KW-0325">Glycoprotein</keyword>
<dbReference type="SUPFAM" id="SSF56112">
    <property type="entry name" value="Protein kinase-like (PK-like)"/>
    <property type="match status" value="1"/>
</dbReference>
<dbReference type="InterPro" id="IPR050401">
    <property type="entry name" value="Cyclic_nucleotide_synthase"/>
</dbReference>
<keyword evidence="9 15" id="KW-0472">Membrane</keyword>
<comment type="subcellular location">
    <subcellularLocation>
        <location evidence="2">Cell membrane</location>
        <topology evidence="2">Single-pass membrane protein</topology>
    </subcellularLocation>
</comment>
<evidence type="ECO:0000256" key="3">
    <source>
        <dbReference type="ARBA" id="ARBA00012202"/>
    </source>
</evidence>
<evidence type="ECO:0000256" key="2">
    <source>
        <dbReference type="ARBA" id="ARBA00004162"/>
    </source>
</evidence>
<feature type="domain" description="Protein kinase" evidence="16">
    <location>
        <begin position="295"/>
        <end position="652"/>
    </location>
</feature>
<dbReference type="CDD" id="cd07302">
    <property type="entry name" value="CHD"/>
    <property type="match status" value="1"/>
</dbReference>
<dbReference type="GO" id="GO:0004672">
    <property type="term" value="F:protein kinase activity"/>
    <property type="evidence" value="ECO:0007669"/>
    <property type="project" value="InterPro"/>
</dbReference>
<protein>
    <recommendedName>
        <fullName evidence="3">guanylate cyclase</fullName>
        <ecNumber evidence="3">4.6.1.2</ecNumber>
    </recommendedName>
</protein>
<dbReference type="GO" id="GO:0005525">
    <property type="term" value="F:GTP binding"/>
    <property type="evidence" value="ECO:0007669"/>
    <property type="project" value="UniProtKB-KW"/>
</dbReference>
<dbReference type="GO" id="GO:0004016">
    <property type="term" value="F:adenylate cyclase activity"/>
    <property type="evidence" value="ECO:0007669"/>
    <property type="project" value="TreeGrafter"/>
</dbReference>
<dbReference type="EC" id="4.6.1.2" evidence="3"/>
<evidence type="ECO:0000256" key="9">
    <source>
        <dbReference type="ARBA" id="ARBA00023136"/>
    </source>
</evidence>
<dbReference type="PROSITE" id="PS50011">
    <property type="entry name" value="PROTEIN_KINASE_DOM"/>
    <property type="match status" value="1"/>
</dbReference>
<gene>
    <name evidence="18" type="ORF">PFISCL1PPCAC_25838</name>
</gene>
<feature type="region of interest" description="Disordered" evidence="14">
    <location>
        <begin position="327"/>
        <end position="352"/>
    </location>
</feature>
<evidence type="ECO:0000256" key="14">
    <source>
        <dbReference type="SAM" id="MobiDB-lite"/>
    </source>
</evidence>
<evidence type="ECO:0000259" key="17">
    <source>
        <dbReference type="PROSITE" id="PS50125"/>
    </source>
</evidence>
<keyword evidence="5" id="KW-0547">Nucleotide-binding</keyword>
<dbReference type="SUPFAM" id="SSF55073">
    <property type="entry name" value="Nucleotide cyclase"/>
    <property type="match status" value="1"/>
</dbReference>
<keyword evidence="6" id="KW-0460">Magnesium</keyword>
<dbReference type="PROSITE" id="PS50125">
    <property type="entry name" value="GUANYLATE_CYCLASE_2"/>
    <property type="match status" value="1"/>
</dbReference>
<keyword evidence="19" id="KW-1185">Reference proteome</keyword>
<dbReference type="InterPro" id="IPR011009">
    <property type="entry name" value="Kinase-like_dom_sf"/>
</dbReference>
<evidence type="ECO:0000256" key="8">
    <source>
        <dbReference type="ARBA" id="ARBA00023134"/>
    </source>
</evidence>
<evidence type="ECO:0000256" key="7">
    <source>
        <dbReference type="ARBA" id="ARBA00022989"/>
    </source>
</evidence>
<dbReference type="Proteomes" id="UP001432322">
    <property type="component" value="Unassembled WGS sequence"/>
</dbReference>
<dbReference type="GO" id="GO:0009581">
    <property type="term" value="P:detection of external stimulus"/>
    <property type="evidence" value="ECO:0007669"/>
    <property type="project" value="UniProtKB-ARBA"/>
</dbReference>
<dbReference type="GO" id="GO:0009266">
    <property type="term" value="P:response to temperature stimulus"/>
    <property type="evidence" value="ECO:0007669"/>
    <property type="project" value="UniProtKB-ARBA"/>
</dbReference>
<evidence type="ECO:0000256" key="11">
    <source>
        <dbReference type="ARBA" id="ARBA00023239"/>
    </source>
</evidence>
<dbReference type="GO" id="GO:0007168">
    <property type="term" value="P:receptor guanylyl cyclase signaling pathway"/>
    <property type="evidence" value="ECO:0007669"/>
    <property type="project" value="TreeGrafter"/>
</dbReference>
<dbReference type="SUPFAM" id="SSF53822">
    <property type="entry name" value="Periplasmic binding protein-like I"/>
    <property type="match status" value="1"/>
</dbReference>
<dbReference type="GO" id="GO:0043005">
    <property type="term" value="C:neuron projection"/>
    <property type="evidence" value="ECO:0007669"/>
    <property type="project" value="UniProtKB-ARBA"/>
</dbReference>
<keyword evidence="12" id="KW-0141">cGMP biosynthesis</keyword>
<dbReference type="GO" id="GO:0035556">
    <property type="term" value="P:intracellular signal transduction"/>
    <property type="evidence" value="ECO:0007669"/>
    <property type="project" value="InterPro"/>
</dbReference>
<keyword evidence="7 15" id="KW-1133">Transmembrane helix</keyword>
<organism evidence="18 19">
    <name type="scientific">Pristionchus fissidentatus</name>
    <dbReference type="NCBI Taxonomy" id="1538716"/>
    <lineage>
        <taxon>Eukaryota</taxon>
        <taxon>Metazoa</taxon>
        <taxon>Ecdysozoa</taxon>
        <taxon>Nematoda</taxon>
        <taxon>Chromadorea</taxon>
        <taxon>Rhabditida</taxon>
        <taxon>Rhabditina</taxon>
        <taxon>Diplogasteromorpha</taxon>
        <taxon>Diplogasteroidea</taxon>
        <taxon>Neodiplogasteridae</taxon>
        <taxon>Pristionchus</taxon>
    </lineage>
</organism>
<name>A0AAV5WR99_9BILA</name>
<dbReference type="GO" id="GO:0001653">
    <property type="term" value="F:peptide receptor activity"/>
    <property type="evidence" value="ECO:0007669"/>
    <property type="project" value="TreeGrafter"/>
</dbReference>
<dbReference type="Pfam" id="PF07714">
    <property type="entry name" value="PK_Tyr_Ser-Thr"/>
    <property type="match status" value="1"/>
</dbReference>
<keyword evidence="8" id="KW-0342">GTP-binding</keyword>
<dbReference type="GO" id="GO:0009582">
    <property type="term" value="P:detection of abiotic stimulus"/>
    <property type="evidence" value="ECO:0007669"/>
    <property type="project" value="UniProtKB-ARBA"/>
</dbReference>
<dbReference type="SMART" id="SM00044">
    <property type="entry name" value="CYCc"/>
    <property type="match status" value="1"/>
</dbReference>
<accession>A0AAV5WR99</accession>
<evidence type="ECO:0000256" key="10">
    <source>
        <dbReference type="ARBA" id="ARBA00023180"/>
    </source>
</evidence>
<dbReference type="PANTHER" id="PTHR11920">
    <property type="entry name" value="GUANYLYL CYCLASE"/>
    <property type="match status" value="1"/>
</dbReference>
<dbReference type="InterPro" id="IPR028082">
    <property type="entry name" value="Peripla_BP_I"/>
</dbReference>
<evidence type="ECO:0000256" key="1">
    <source>
        <dbReference type="ARBA" id="ARBA00001436"/>
    </source>
</evidence>
<dbReference type="AlphaFoldDB" id="A0AAV5WR99"/>
<dbReference type="FunFam" id="3.30.70.1230:FF:000035">
    <property type="entry name" value="Guanylate cyclase"/>
    <property type="match status" value="1"/>
</dbReference>
<feature type="compositionally biased region" description="Basic and acidic residues" evidence="14">
    <location>
        <begin position="336"/>
        <end position="349"/>
    </location>
</feature>
<dbReference type="Gene3D" id="1.10.510.10">
    <property type="entry name" value="Transferase(Phosphotransferase) domain 1"/>
    <property type="match status" value="1"/>
</dbReference>
<evidence type="ECO:0000313" key="18">
    <source>
        <dbReference type="EMBL" id="GMT34541.1"/>
    </source>
</evidence>
<comment type="catalytic activity">
    <reaction evidence="1">
        <text>GTP = 3',5'-cyclic GMP + diphosphate</text>
        <dbReference type="Rhea" id="RHEA:13665"/>
        <dbReference type="ChEBI" id="CHEBI:33019"/>
        <dbReference type="ChEBI" id="CHEBI:37565"/>
        <dbReference type="ChEBI" id="CHEBI:57746"/>
        <dbReference type="EC" id="4.6.1.2"/>
    </reaction>
</comment>
<dbReference type="InterPro" id="IPR029787">
    <property type="entry name" value="Nucleotide_cyclase"/>
</dbReference>
<feature type="domain" description="Guanylate cyclase" evidence="17">
    <location>
        <begin position="722"/>
        <end position="851"/>
    </location>
</feature>
<dbReference type="GO" id="GO:0042330">
    <property type="term" value="P:taxis"/>
    <property type="evidence" value="ECO:0007669"/>
    <property type="project" value="UniProtKB-ARBA"/>
</dbReference>
<sequence length="937" mass="106412">ISYVIHYLETNGIEVLRQRYFLPGDTAEAISAQLNETRTRGRIFLPLGGPDIAMYEQFMRAVQMADLPSYDYAVVLVLNSYNVNGLSMPWKANPELLRYYSNAIIIYNDCYNSEAARNFASKIGVSTDNADQLALYMTLYETIFFYNNLIEAQKFVLDSRGLLNFVRNQLFIGPFANYTLNEVTNRITPFRVIKSKSGDPMDLASIALHTSQCPADANKQCVQLVAHLLDTGNTTIELPLDMPVCGFEGELCEQTSTVLVIIGIVAGLALLSILFFIYRRVKGNEIRDMPWSLPVSHVQFIETNKNGETTRNQDNSFQSLQLLQELGPPPGTATGNRDDVQKRSAERGRPRLIPLPPKTRLATITNNFACVYTYPFIEKRSNFNRDEIQLFYQIKLCVHDNVNAFLGISYDSPEFLVAWQMCFKGTLTDVLMTATTEQTQVEAKKMTNNIRGAFVRDMLKGLEFLHSSQINYHGALTPNNCLVDSHWILKLSGFGMPRLLNRWRHKRTISTVDKTMFIPNSELHYYAPEVRSFWKELHASGRTEMGYIDDAIGKRADVFSFGMVLYEILYKKKFVSIPDEIGVPADDEFNVGDSPNYMFHFDAEAKIPETIDVPEDEDVHQDLRANMKKCWYRDPKTRPELIMMRRITDSTLKVSGSLVDQMMKNLENYTNDLENLVKERTAQLEIEQASAENLLLELLPKTVANELKMGRQMEPKTYKHSTILYSDIVGFTSLSSESTPMEVVKLLSGIFQAFDNIITRHDTYKVETIGDAYMVASGVPDPSKNHVRNIAQVALKNREFLEGYEIPHRPGQHLHCRWGFNSGPVYTGVVGFNAPRYCIFGHTVSLAAKMESSGIPDKIQMTVKSHQLLTARFPEFKCSPRGQVKVEGLGTFLTYWLDGVEELLVSDRSSYKRTIDESERGSMERETSTVPDRPPID</sequence>
<evidence type="ECO:0000256" key="4">
    <source>
        <dbReference type="ARBA" id="ARBA00022692"/>
    </source>
</evidence>
<keyword evidence="13" id="KW-0175">Coiled coil</keyword>
<dbReference type="GO" id="GO:0005886">
    <property type="term" value="C:plasma membrane"/>
    <property type="evidence" value="ECO:0007669"/>
    <property type="project" value="UniProtKB-SubCell"/>
</dbReference>
<dbReference type="SMART" id="SM00220">
    <property type="entry name" value="S_TKc"/>
    <property type="match status" value="1"/>
</dbReference>
<reference evidence="18" key="1">
    <citation type="submission" date="2023-10" db="EMBL/GenBank/DDBJ databases">
        <title>Genome assembly of Pristionchus species.</title>
        <authorList>
            <person name="Yoshida K."/>
            <person name="Sommer R.J."/>
        </authorList>
    </citation>
    <scope>NUCLEOTIDE SEQUENCE</scope>
    <source>
        <strain evidence="18">RS5133</strain>
    </source>
</reference>
<evidence type="ECO:0000256" key="6">
    <source>
        <dbReference type="ARBA" id="ARBA00022842"/>
    </source>
</evidence>
<comment type="caution">
    <text evidence="18">The sequence shown here is derived from an EMBL/GenBank/DDBJ whole genome shotgun (WGS) entry which is preliminary data.</text>
</comment>
<evidence type="ECO:0000256" key="13">
    <source>
        <dbReference type="SAM" id="Coils"/>
    </source>
</evidence>
<dbReference type="GO" id="GO:0004383">
    <property type="term" value="F:guanylate cyclase activity"/>
    <property type="evidence" value="ECO:0007669"/>
    <property type="project" value="UniProtKB-EC"/>
</dbReference>